<proteinExistence type="inferred from homology"/>
<feature type="binding site" evidence="10">
    <location>
        <position position="252"/>
    </location>
    <ligand>
        <name>a divalent metal cation</name>
        <dbReference type="ChEBI" id="CHEBI:60240"/>
    </ligand>
</feature>
<dbReference type="EC" id="4.6.1.12" evidence="10"/>
<feature type="binding site" evidence="10">
    <location>
        <position position="220"/>
    </location>
    <ligand>
        <name>a divalent metal cation</name>
        <dbReference type="ChEBI" id="CHEBI:60240"/>
    </ligand>
</feature>
<keyword evidence="6 10" id="KW-0479">Metal-binding</keyword>
<dbReference type="HAMAP" id="MF_00107">
    <property type="entry name" value="IspF"/>
    <property type="match status" value="1"/>
</dbReference>
<feature type="binding site" evidence="10">
    <location>
        <begin position="271"/>
        <end position="275"/>
    </location>
    <ligand>
        <name>4-CDP-2-C-methyl-D-erythritol 2-phosphate</name>
        <dbReference type="ChEBI" id="CHEBI:57919"/>
    </ligand>
</feature>
<dbReference type="EC" id="2.7.7.60" evidence="10"/>
<dbReference type="Gene3D" id="3.90.550.10">
    <property type="entry name" value="Spore Coat Polysaccharide Biosynthesis Protein SpsA, Chain A"/>
    <property type="match status" value="1"/>
</dbReference>
<dbReference type="Pfam" id="PF01128">
    <property type="entry name" value="IspD"/>
    <property type="match status" value="1"/>
</dbReference>
<evidence type="ECO:0000256" key="11">
    <source>
        <dbReference type="RuleBase" id="RU004395"/>
    </source>
</evidence>
<accession>A0A0S4XP46</accession>
<feature type="region of interest" description="2-C-methyl-D-erythritol 4-phosphate cytidylyltransferase" evidence="10">
    <location>
        <begin position="1"/>
        <end position="211"/>
    </location>
</feature>
<dbReference type="InterPro" id="IPR029044">
    <property type="entry name" value="Nucleotide-diphossugar_trans"/>
</dbReference>
<sequence length="372" mass="41579">MNDTTLVLLGAGNSTRFGLKTKKQWLYIGEEPLWYFVTKQFKKYGFKETIVVSSIQEIPYMKKFDTFAFVEGGETRQESLKNALQNVLTKYVLVSDIARCCIDHDMIQRILDNKEKANCIVPALSISDTLYMDDSPANREGAKLIQTPQLSETKLLVKAIQTDELFTDDSSAMHKSGYKILFVEGSQNAHKLTFASDLEKLTCLKAPSLKTFTGFGIDTHPFEQNKPMYLCGEKIEENFGFKAHSDGDVAIHAIIDALLGAAGLGDIGEFFPDSDDKYKDIDSKELLKLCVEKVNSYGFAINNIDITILAEIPKISPYKEKMRQTLSGILDINQRSVNIKATTSESLGFIGRNEGISVHAVATLSYFNWAEI</sequence>
<dbReference type="Pfam" id="PF02542">
    <property type="entry name" value="YgbB"/>
    <property type="match status" value="1"/>
</dbReference>
<evidence type="ECO:0000256" key="1">
    <source>
        <dbReference type="ARBA" id="ARBA00000200"/>
    </source>
</evidence>
<evidence type="ECO:0000313" key="13">
    <source>
        <dbReference type="EMBL" id="CUV65854.1"/>
    </source>
</evidence>
<evidence type="ECO:0000256" key="2">
    <source>
        <dbReference type="ARBA" id="ARBA00001968"/>
    </source>
</evidence>
<protein>
    <recommendedName>
        <fullName evidence="10">Bifunctional enzyme IspD/IspF</fullName>
    </recommendedName>
    <domain>
        <recommendedName>
            <fullName evidence="10">2-C-methyl-D-erythritol 4-phosphate cytidylyltransferase</fullName>
            <ecNumber evidence="10">2.7.7.60</ecNumber>
        </recommendedName>
        <alternativeName>
            <fullName evidence="10">4-diphosphocytidyl-2C-methyl-D-erythritol synthase</fullName>
        </alternativeName>
        <alternativeName>
            <fullName evidence="10">MEP cytidylyltransferase</fullName>
            <shortName evidence="10">MCT</shortName>
        </alternativeName>
    </domain>
    <domain>
        <recommendedName>
            <fullName evidence="10">2-C-methyl-D-erythritol 2,4-cyclodiphosphate synthase</fullName>
            <shortName evidence="10">MECDP-synthase</shortName>
            <shortName evidence="10">MECPP-synthase</shortName>
            <shortName evidence="10">MECPS</shortName>
            <ecNumber evidence="10">4.6.1.12</ecNumber>
        </recommendedName>
    </domain>
</protein>
<comment type="similarity">
    <text evidence="10">In the N-terminal section; belongs to the IspD/TarI cytidylyltransferase family. IspD subfamily.</text>
</comment>
<comment type="similarity">
    <text evidence="11">Belongs to the IspF family.</text>
</comment>
<gene>
    <name evidence="10 13" type="primary">ispDF</name>
    <name evidence="13" type="ORF">BN3087_480006</name>
</gene>
<comment type="catalytic activity">
    <reaction evidence="10">
        <text>2-C-methyl-D-erythritol 4-phosphate + CTP + H(+) = 4-CDP-2-C-methyl-D-erythritol + diphosphate</text>
        <dbReference type="Rhea" id="RHEA:13429"/>
        <dbReference type="ChEBI" id="CHEBI:15378"/>
        <dbReference type="ChEBI" id="CHEBI:33019"/>
        <dbReference type="ChEBI" id="CHEBI:37563"/>
        <dbReference type="ChEBI" id="CHEBI:57823"/>
        <dbReference type="ChEBI" id="CHEBI:58262"/>
        <dbReference type="EC" id="2.7.7.60"/>
    </reaction>
</comment>
<dbReference type="InterPro" id="IPR036571">
    <property type="entry name" value="MECDP_synthase_sf"/>
</dbReference>
<evidence type="ECO:0000256" key="5">
    <source>
        <dbReference type="ARBA" id="ARBA00022695"/>
    </source>
</evidence>
<comment type="pathway">
    <text evidence="3 10">Isoprenoid biosynthesis; isopentenyl diphosphate biosynthesis via DXP pathway; isopentenyl diphosphate from 1-deoxy-D-xylulose 5-phosphate: step 4/6.</text>
</comment>
<organism evidence="13">
    <name type="scientific">Sulfurovum sp. enrichment culture clone C5</name>
    <dbReference type="NCBI Taxonomy" id="497650"/>
    <lineage>
        <taxon>Bacteria</taxon>
        <taxon>Pseudomonadati</taxon>
        <taxon>Campylobacterota</taxon>
        <taxon>Epsilonproteobacteria</taxon>
        <taxon>Campylobacterales</taxon>
        <taxon>Sulfurovaceae</taxon>
        <taxon>Sulfurovum</taxon>
        <taxon>environmental samples</taxon>
    </lineage>
</organism>
<feature type="site" description="Transition state stabilizer" evidence="10">
    <location>
        <position position="343"/>
    </location>
</feature>
<dbReference type="PROSITE" id="PS01350">
    <property type="entry name" value="ISPF"/>
    <property type="match status" value="1"/>
</dbReference>
<feature type="site" description="Transition state stabilizer" evidence="10">
    <location>
        <position position="23"/>
    </location>
</feature>
<dbReference type="CDD" id="cd00554">
    <property type="entry name" value="MECDP_synthase"/>
    <property type="match status" value="1"/>
</dbReference>
<feature type="binding site" evidence="10">
    <location>
        <position position="349"/>
    </location>
    <ligand>
        <name>4-CDP-2-C-methyl-D-erythritol 2-phosphate</name>
        <dbReference type="ChEBI" id="CHEBI:57919"/>
    </ligand>
</feature>
<dbReference type="GO" id="GO:0050518">
    <property type="term" value="F:2-C-methyl-D-erythritol 4-phosphate cytidylyltransferase activity"/>
    <property type="evidence" value="ECO:0007669"/>
    <property type="project" value="UniProtKB-UniRule"/>
</dbReference>
<comment type="pathway">
    <text evidence="10">Isoprenoid biosynthesis; isopentenyl diphosphate biosynthesis via DXP pathway; isopentenyl diphosphate from 1-deoxy-D-xylulose 5-phosphate: step 2/6.</text>
</comment>
<evidence type="ECO:0000256" key="10">
    <source>
        <dbReference type="HAMAP-Rule" id="MF_01520"/>
    </source>
</evidence>
<dbReference type="GO" id="GO:0008685">
    <property type="term" value="F:2-C-methyl-D-erythritol 2,4-cyclodiphosphate synthase activity"/>
    <property type="evidence" value="ECO:0007669"/>
    <property type="project" value="UniProtKB-UniRule"/>
</dbReference>
<dbReference type="SUPFAM" id="SSF69765">
    <property type="entry name" value="IpsF-like"/>
    <property type="match status" value="1"/>
</dbReference>
<keyword evidence="4 10" id="KW-0808">Transferase</keyword>
<dbReference type="EMBL" id="FAXN01000049">
    <property type="protein sequence ID" value="CUV65854.1"/>
    <property type="molecule type" value="Genomic_DNA"/>
</dbReference>
<comment type="cofactor">
    <cofactor evidence="2 10">
        <name>a divalent metal cation</name>
        <dbReference type="ChEBI" id="CHEBI:60240"/>
    </cofactor>
</comment>
<dbReference type="InterPro" id="IPR003526">
    <property type="entry name" value="MECDP_synthase"/>
</dbReference>
<evidence type="ECO:0000256" key="4">
    <source>
        <dbReference type="ARBA" id="ARBA00022679"/>
    </source>
</evidence>
<comment type="function">
    <text evidence="10">Bifunctional enzyme that catalyzes the formation of 4-diphosphocytidyl-2-C-methyl-D-erythritol from CTP and 2-C-methyl-D-erythritol 4-phosphate (MEP) (IspD), and catalyzes the conversion of 4-diphosphocytidyl-2-C-methyl-D-erythritol 2-phosphate (CDP-ME2P) to 2-C-methyl-D-erythritol 2,4-cyclodiphosphate (ME-CPP) with a corresponding release of cytidine 5-monophosphate (CMP) (IspF).</text>
</comment>
<feature type="site" description="Positions MEP for the nucleophilic attack" evidence="10">
    <location>
        <position position="139"/>
    </location>
</feature>
<feature type="site" description="Positions MEP for the nucleophilic attack" evidence="10">
    <location>
        <position position="191"/>
    </location>
</feature>
<dbReference type="InterPro" id="IPR034683">
    <property type="entry name" value="IspD/TarI"/>
</dbReference>
<feature type="binding site" evidence="10">
    <location>
        <begin position="266"/>
        <end position="268"/>
    </location>
    <ligand>
        <name>4-CDP-2-C-methyl-D-erythritol 2-phosphate</name>
        <dbReference type="ChEBI" id="CHEBI:57919"/>
    </ligand>
</feature>
<keyword evidence="5 10" id="KW-0548">Nucleotidyltransferase</keyword>
<dbReference type="PANTHER" id="PTHR43181">
    <property type="entry name" value="2-C-METHYL-D-ERYTHRITOL 2,4-CYCLODIPHOSPHATE SYNTHASE, CHLOROPLASTIC"/>
    <property type="match status" value="1"/>
</dbReference>
<dbReference type="UniPathway" id="UPA00056">
    <property type="reaction ID" value="UER00093"/>
</dbReference>
<keyword evidence="7 10" id="KW-0414">Isoprene biosynthesis</keyword>
<reference evidence="13" key="1">
    <citation type="submission" date="2015-11" db="EMBL/GenBank/DDBJ databases">
        <authorList>
            <person name="Zhang Y."/>
            <person name="Guo Z."/>
        </authorList>
    </citation>
    <scope>NUCLEOTIDE SEQUENCE</scope>
    <source>
        <strain evidence="13">BN30871</strain>
    </source>
</reference>
<comment type="catalytic activity">
    <reaction evidence="1 10 11">
        <text>4-CDP-2-C-methyl-D-erythritol 2-phosphate = 2-C-methyl-D-erythritol 2,4-cyclic diphosphate + CMP</text>
        <dbReference type="Rhea" id="RHEA:23864"/>
        <dbReference type="ChEBI" id="CHEBI:57919"/>
        <dbReference type="ChEBI" id="CHEBI:58483"/>
        <dbReference type="ChEBI" id="CHEBI:60377"/>
        <dbReference type="EC" id="4.6.1.12"/>
    </reaction>
</comment>
<evidence type="ECO:0000256" key="8">
    <source>
        <dbReference type="ARBA" id="ARBA00023239"/>
    </source>
</evidence>
<feature type="binding site" evidence="10">
    <location>
        <position position="218"/>
    </location>
    <ligand>
        <name>a divalent metal cation</name>
        <dbReference type="ChEBI" id="CHEBI:60240"/>
    </ligand>
</feature>
<keyword evidence="8 10" id="KW-0456">Lyase</keyword>
<evidence type="ECO:0000256" key="7">
    <source>
        <dbReference type="ARBA" id="ARBA00023229"/>
    </source>
</evidence>
<name>A0A0S4XP46_9BACT</name>
<dbReference type="AlphaFoldDB" id="A0A0S4XP46"/>
<evidence type="ECO:0000259" key="12">
    <source>
        <dbReference type="Pfam" id="PF02542"/>
    </source>
</evidence>
<feature type="domain" description="2-C-methyl-D-erythritol 2,4-cyclodiphosphate synthase" evidence="12">
    <location>
        <begin position="213"/>
        <end position="364"/>
    </location>
</feature>
<feature type="binding site" evidence="10">
    <location>
        <begin position="218"/>
        <end position="220"/>
    </location>
    <ligand>
        <name>4-CDP-2-C-methyl-D-erythritol 2-phosphate</name>
        <dbReference type="ChEBI" id="CHEBI:57919"/>
    </ligand>
</feature>
<feature type="site" description="Transition state stabilizer" evidence="10">
    <location>
        <position position="16"/>
    </location>
</feature>
<feature type="binding site" evidence="10">
    <location>
        <position position="352"/>
    </location>
    <ligand>
        <name>4-CDP-2-C-methyl-D-erythritol 2-phosphate</name>
        <dbReference type="ChEBI" id="CHEBI:57919"/>
    </ligand>
</feature>
<dbReference type="Gene3D" id="3.30.1330.50">
    <property type="entry name" value="2-C-methyl-D-erythritol 2,4-cyclodiphosphate synthase"/>
    <property type="match status" value="1"/>
</dbReference>
<evidence type="ECO:0000256" key="6">
    <source>
        <dbReference type="ARBA" id="ARBA00022723"/>
    </source>
</evidence>
<evidence type="ECO:0000256" key="3">
    <source>
        <dbReference type="ARBA" id="ARBA00004709"/>
    </source>
</evidence>
<dbReference type="HAMAP" id="MF_01520">
    <property type="entry name" value="IspDF"/>
    <property type="match status" value="1"/>
</dbReference>
<feature type="region of interest" description="2-C-methyl-D-erythritol 2,4-cyclodiphosphate synthase" evidence="10">
    <location>
        <begin position="212"/>
        <end position="372"/>
    </location>
</feature>
<dbReference type="GO" id="GO:0046872">
    <property type="term" value="F:metal ion binding"/>
    <property type="evidence" value="ECO:0007669"/>
    <property type="project" value="UniProtKB-KW"/>
</dbReference>
<dbReference type="NCBIfam" id="TIGR00151">
    <property type="entry name" value="ispF"/>
    <property type="match status" value="1"/>
</dbReference>
<dbReference type="GO" id="GO:0019288">
    <property type="term" value="P:isopentenyl diphosphate biosynthetic process, methylerythritol 4-phosphate pathway"/>
    <property type="evidence" value="ECO:0007669"/>
    <property type="project" value="UniProtKB-UniRule"/>
</dbReference>
<feature type="binding site" evidence="10">
    <location>
        <begin position="244"/>
        <end position="245"/>
    </location>
    <ligand>
        <name>4-CDP-2-C-methyl-D-erythritol 2-phosphate</name>
        <dbReference type="ChEBI" id="CHEBI:57919"/>
    </ligand>
</feature>
<comment type="caution">
    <text evidence="10">Lacks conserved residue(s) required for the propagation of feature annotation.</text>
</comment>
<keyword evidence="9 10" id="KW-0511">Multifunctional enzyme</keyword>
<feature type="binding site" evidence="10">
    <location>
        <begin position="342"/>
        <end position="345"/>
    </location>
    <ligand>
        <name>4-CDP-2-C-methyl-D-erythritol 2-phosphate</name>
        <dbReference type="ChEBI" id="CHEBI:57919"/>
    </ligand>
</feature>
<dbReference type="GO" id="GO:0016114">
    <property type="term" value="P:terpenoid biosynthetic process"/>
    <property type="evidence" value="ECO:0007669"/>
    <property type="project" value="InterPro"/>
</dbReference>
<dbReference type="NCBIfam" id="NF006899">
    <property type="entry name" value="PRK09382.1"/>
    <property type="match status" value="1"/>
</dbReference>
<dbReference type="SUPFAM" id="SSF53448">
    <property type="entry name" value="Nucleotide-diphospho-sugar transferases"/>
    <property type="match status" value="1"/>
</dbReference>
<dbReference type="PANTHER" id="PTHR43181:SF1">
    <property type="entry name" value="2-C-METHYL-D-ERYTHRITOL 2,4-CYCLODIPHOSPHATE SYNTHASE, CHLOROPLASTIC"/>
    <property type="match status" value="1"/>
</dbReference>
<evidence type="ECO:0000256" key="9">
    <source>
        <dbReference type="ARBA" id="ARBA00023268"/>
    </source>
</evidence>
<dbReference type="InterPro" id="IPR026596">
    <property type="entry name" value="IspD/F"/>
</dbReference>
<dbReference type="InterPro" id="IPR020555">
    <property type="entry name" value="MECDP_synthase_CS"/>
</dbReference>
<feature type="site" description="Transition state stabilizer" evidence="10">
    <location>
        <position position="244"/>
    </location>
</feature>
<dbReference type="CDD" id="cd02516">
    <property type="entry name" value="CDP-ME_synthetase"/>
    <property type="match status" value="1"/>
</dbReference>
<comment type="similarity">
    <text evidence="10">In the C-terminal section; belongs to the IspF family.</text>
</comment>